<dbReference type="GO" id="GO:0004673">
    <property type="term" value="F:protein histidine kinase activity"/>
    <property type="evidence" value="ECO:0007669"/>
    <property type="project" value="UniProtKB-EC"/>
</dbReference>
<keyword evidence="3" id="KW-0418">Kinase</keyword>
<dbReference type="EC" id="2.7.13.3" evidence="3"/>
<dbReference type="InterPro" id="IPR050640">
    <property type="entry name" value="Bact_2-comp_sensor_kinase"/>
</dbReference>
<dbReference type="Proteomes" id="UP001566331">
    <property type="component" value="Unassembled WGS sequence"/>
</dbReference>
<evidence type="ECO:0000256" key="1">
    <source>
        <dbReference type="SAM" id="Phobius"/>
    </source>
</evidence>
<organism evidence="3 4">
    <name type="scientific">Luteimonas salinilitoris</name>
    <dbReference type="NCBI Taxonomy" id="3237697"/>
    <lineage>
        <taxon>Bacteria</taxon>
        <taxon>Pseudomonadati</taxon>
        <taxon>Pseudomonadota</taxon>
        <taxon>Gammaproteobacteria</taxon>
        <taxon>Lysobacterales</taxon>
        <taxon>Lysobacteraceae</taxon>
        <taxon>Luteimonas</taxon>
    </lineage>
</organism>
<reference evidence="3 4" key="1">
    <citation type="submission" date="2024-07" db="EMBL/GenBank/DDBJ databases">
        <title>Luteimonas salilacus sp. nov., isolated from the shore soil of Salt Lake in Tibet of China.</title>
        <authorList>
            <person name="Zhang X."/>
            <person name="Li A."/>
        </authorList>
    </citation>
    <scope>NUCLEOTIDE SEQUENCE [LARGE SCALE GENOMIC DNA]</scope>
    <source>
        <strain evidence="3 4">B3-2-R+30</strain>
    </source>
</reference>
<gene>
    <name evidence="3" type="ORF">AB6713_18130</name>
</gene>
<proteinExistence type="predicted"/>
<dbReference type="InterPro" id="IPR010559">
    <property type="entry name" value="Sig_transdc_His_kin_internal"/>
</dbReference>
<dbReference type="SUPFAM" id="SSF55874">
    <property type="entry name" value="ATPase domain of HSP90 chaperone/DNA topoisomerase II/histidine kinase"/>
    <property type="match status" value="1"/>
</dbReference>
<dbReference type="Gene3D" id="3.30.565.10">
    <property type="entry name" value="Histidine kinase-like ATPase, C-terminal domain"/>
    <property type="match status" value="1"/>
</dbReference>
<feature type="transmembrane region" description="Helical" evidence="1">
    <location>
        <begin position="48"/>
        <end position="66"/>
    </location>
</feature>
<keyword evidence="1" id="KW-0812">Transmembrane</keyword>
<dbReference type="InterPro" id="IPR036890">
    <property type="entry name" value="HATPase_C_sf"/>
</dbReference>
<feature type="domain" description="Signal transduction histidine kinase internal region" evidence="2">
    <location>
        <begin position="162"/>
        <end position="240"/>
    </location>
</feature>
<feature type="transmembrane region" description="Helical" evidence="1">
    <location>
        <begin position="78"/>
        <end position="104"/>
    </location>
</feature>
<dbReference type="EMBL" id="JBFWIC010000038">
    <property type="protein sequence ID" value="MEZ0476514.1"/>
    <property type="molecule type" value="Genomic_DNA"/>
</dbReference>
<protein>
    <submittedName>
        <fullName evidence="3">Sensor histidine kinase</fullName>
        <ecNumber evidence="3">2.7.13.3</ecNumber>
    </submittedName>
</protein>
<evidence type="ECO:0000313" key="4">
    <source>
        <dbReference type="Proteomes" id="UP001566331"/>
    </source>
</evidence>
<dbReference type="PANTHER" id="PTHR34220">
    <property type="entry name" value="SENSOR HISTIDINE KINASE YPDA"/>
    <property type="match status" value="1"/>
</dbReference>
<accession>A0ABV4HUT6</accession>
<keyword evidence="3" id="KW-0808">Transferase</keyword>
<name>A0ABV4HUT6_9GAMM</name>
<evidence type="ECO:0000313" key="3">
    <source>
        <dbReference type="EMBL" id="MEZ0476514.1"/>
    </source>
</evidence>
<keyword evidence="1" id="KW-0472">Membrane</keyword>
<comment type="caution">
    <text evidence="3">The sequence shown here is derived from an EMBL/GenBank/DDBJ whole genome shotgun (WGS) entry which is preliminary data.</text>
</comment>
<sequence length="357" mass="39860">MRGNTLKLLMAVVGWWTLYGLLLAGQLLGMEGPDGGVMPAAHALRLGLASGLMWIPLTWLLLWWVRRWPIERGRLSRSIAATTAMVLLMVVLRAAAVAVLNPWIGWYQQLPAVPALLWTSFGNNFLLLWLMVGVAHVWLYAHRAQAREREAVQLQARLTETRLDALRAQLNPHFMFNALNSIAEMVHRDADAADRMLVGLGELLRSSLDHQRSQLVPLHEELRLLRHYLEIEKVRLGERLRLEWQVEPGLDHLPVPPLLLQPLAENAILHAIAEKSAPGLLRIVVRREGGRLWLEVGDDGGVGDGAATARHGTGLRNIRSRLNYLFGDRHGFEIGPGDAGGTIVRLWLPCPPEEMAA</sequence>
<keyword evidence="1" id="KW-1133">Transmembrane helix</keyword>
<keyword evidence="4" id="KW-1185">Reference proteome</keyword>
<evidence type="ECO:0000259" key="2">
    <source>
        <dbReference type="Pfam" id="PF06580"/>
    </source>
</evidence>
<dbReference type="Pfam" id="PF06580">
    <property type="entry name" value="His_kinase"/>
    <property type="match status" value="1"/>
</dbReference>
<dbReference type="PANTHER" id="PTHR34220:SF7">
    <property type="entry name" value="SENSOR HISTIDINE KINASE YPDA"/>
    <property type="match status" value="1"/>
</dbReference>
<feature type="transmembrane region" description="Helical" evidence="1">
    <location>
        <begin position="124"/>
        <end position="141"/>
    </location>
</feature>
<dbReference type="RefSeq" id="WP_370564996.1">
    <property type="nucleotide sequence ID" value="NZ_JBFWIB010000012.1"/>
</dbReference>